<sequence>MPKLHFNDLPVELQASIRRDLGIRSSRSMTMDEVRRNA</sequence>
<protein>
    <submittedName>
        <fullName evidence="1">Uncharacterized protein</fullName>
    </submittedName>
</protein>
<gene>
    <name evidence="1" type="ORF">S03H2_65736</name>
</gene>
<comment type="caution">
    <text evidence="1">The sequence shown here is derived from an EMBL/GenBank/DDBJ whole genome shotgun (WGS) entry which is preliminary data.</text>
</comment>
<name>X1JDZ1_9ZZZZ</name>
<dbReference type="AlphaFoldDB" id="X1JDZ1"/>
<accession>X1JDZ1</accession>
<proteinExistence type="predicted"/>
<dbReference type="EMBL" id="BARU01042840">
    <property type="protein sequence ID" value="GAH76544.1"/>
    <property type="molecule type" value="Genomic_DNA"/>
</dbReference>
<evidence type="ECO:0000313" key="1">
    <source>
        <dbReference type="EMBL" id="GAH76544.1"/>
    </source>
</evidence>
<reference evidence="1" key="1">
    <citation type="journal article" date="2014" name="Front. Microbiol.">
        <title>High frequency of phylogenetically diverse reductive dehalogenase-homologous genes in deep subseafloor sedimentary metagenomes.</title>
        <authorList>
            <person name="Kawai M."/>
            <person name="Futagami T."/>
            <person name="Toyoda A."/>
            <person name="Takaki Y."/>
            <person name="Nishi S."/>
            <person name="Hori S."/>
            <person name="Arai W."/>
            <person name="Tsubouchi T."/>
            <person name="Morono Y."/>
            <person name="Uchiyama I."/>
            <person name="Ito T."/>
            <person name="Fujiyama A."/>
            <person name="Inagaki F."/>
            <person name="Takami H."/>
        </authorList>
    </citation>
    <scope>NUCLEOTIDE SEQUENCE</scope>
    <source>
        <strain evidence="1">Expedition CK06-06</strain>
    </source>
</reference>
<feature type="non-terminal residue" evidence="1">
    <location>
        <position position="38"/>
    </location>
</feature>
<organism evidence="1">
    <name type="scientific">marine sediment metagenome</name>
    <dbReference type="NCBI Taxonomy" id="412755"/>
    <lineage>
        <taxon>unclassified sequences</taxon>
        <taxon>metagenomes</taxon>
        <taxon>ecological metagenomes</taxon>
    </lineage>
</organism>